<evidence type="ECO:0000313" key="12">
    <source>
        <dbReference type="EMBL" id="KRK18636.1"/>
    </source>
</evidence>
<accession>A0A0R1FA87</accession>
<protein>
    <submittedName>
        <fullName evidence="12">Mevalonate kinase</fullName>
    </submittedName>
</protein>
<comment type="caution">
    <text evidence="12">The sequence shown here is derived from an EMBL/GenBank/DDBJ whole genome shotgun (WGS) entry which is preliminary data.</text>
</comment>
<evidence type="ECO:0000256" key="5">
    <source>
        <dbReference type="ARBA" id="ARBA00022777"/>
    </source>
</evidence>
<keyword evidence="1" id="KW-0963">Cytoplasm</keyword>
<dbReference type="eggNOG" id="COG1577">
    <property type="taxonomic scope" value="Bacteria"/>
</dbReference>
<keyword evidence="2" id="KW-0444">Lipid biosynthesis</keyword>
<name>A0A0R1FA87_9LACO</name>
<evidence type="ECO:0000256" key="7">
    <source>
        <dbReference type="ARBA" id="ARBA00022842"/>
    </source>
</evidence>
<keyword evidence="7" id="KW-0460">Magnesium</keyword>
<dbReference type="Proteomes" id="UP000051181">
    <property type="component" value="Unassembled WGS sequence"/>
</dbReference>
<evidence type="ECO:0000256" key="1">
    <source>
        <dbReference type="ARBA" id="ARBA00022490"/>
    </source>
</evidence>
<reference evidence="12 13" key="1">
    <citation type="journal article" date="2015" name="Genome Announc.">
        <title>Expanding the biotechnology potential of lactobacilli through comparative genomics of 213 strains and associated genera.</title>
        <authorList>
            <person name="Sun Z."/>
            <person name="Harris H.M."/>
            <person name="McCann A."/>
            <person name="Guo C."/>
            <person name="Argimon S."/>
            <person name="Zhang W."/>
            <person name="Yang X."/>
            <person name="Jeffery I.B."/>
            <person name="Cooney J.C."/>
            <person name="Kagawa T.F."/>
            <person name="Liu W."/>
            <person name="Song Y."/>
            <person name="Salvetti E."/>
            <person name="Wrobel A."/>
            <person name="Rasinkangas P."/>
            <person name="Parkhill J."/>
            <person name="Rea M.C."/>
            <person name="O'Sullivan O."/>
            <person name="Ritari J."/>
            <person name="Douillard F.P."/>
            <person name="Paul Ross R."/>
            <person name="Yang R."/>
            <person name="Briner A.E."/>
            <person name="Felis G.E."/>
            <person name="de Vos W.M."/>
            <person name="Barrangou R."/>
            <person name="Klaenhammer T.R."/>
            <person name="Caufield P.W."/>
            <person name="Cui Y."/>
            <person name="Zhang H."/>
            <person name="O'Toole P.W."/>
        </authorList>
    </citation>
    <scope>NUCLEOTIDE SEQUENCE [LARGE SCALE GENOMIC DNA]</scope>
    <source>
        <strain evidence="12 13">DSM 20001</strain>
    </source>
</reference>
<evidence type="ECO:0000256" key="2">
    <source>
        <dbReference type="ARBA" id="ARBA00022516"/>
    </source>
</evidence>
<evidence type="ECO:0000256" key="4">
    <source>
        <dbReference type="ARBA" id="ARBA00022741"/>
    </source>
</evidence>
<dbReference type="SUPFAM" id="SSF55060">
    <property type="entry name" value="GHMP Kinase, C-terminal domain"/>
    <property type="match status" value="1"/>
</dbReference>
<dbReference type="Pfam" id="PF08544">
    <property type="entry name" value="GHMP_kinases_C"/>
    <property type="match status" value="1"/>
</dbReference>
<dbReference type="EMBL" id="AZCN01000011">
    <property type="protein sequence ID" value="KRK18636.1"/>
    <property type="molecule type" value="Genomic_DNA"/>
</dbReference>
<evidence type="ECO:0000259" key="10">
    <source>
        <dbReference type="Pfam" id="PF00288"/>
    </source>
</evidence>
<dbReference type="GO" id="GO:0004496">
    <property type="term" value="F:mevalonate kinase activity"/>
    <property type="evidence" value="ECO:0007669"/>
    <property type="project" value="InterPro"/>
</dbReference>
<feature type="domain" description="GHMP kinase N-terminal" evidence="10">
    <location>
        <begin position="70"/>
        <end position="151"/>
    </location>
</feature>
<dbReference type="InterPro" id="IPR006204">
    <property type="entry name" value="GHMP_kinase_N_dom"/>
</dbReference>
<dbReference type="RefSeq" id="WP_010011194.1">
    <property type="nucleotide sequence ID" value="NZ_AZCN01000011.1"/>
</dbReference>
<dbReference type="PRINTS" id="PR00959">
    <property type="entry name" value="MEVGALKINASE"/>
</dbReference>
<sequence length="323" mass="34394">MTLEQGIGVSNAKIILIGEHAAVYGKPAIVVPLTAVKLTAVTTPIAQGQLIESNYYTGPLARAINSFAGIKKLIQTILERFNQQQANFKLTITSQIPAERGMGSSAATAVAVTRSLYDFFDKKLNRATLLELANVAETVTHGAPSGMDAATTSSTAPIWFVKGHASYNLPINLKGNLVIADSGIRGQTGPAVRTVRERMADFPQETSVFMDQLAELALSTRKAIASQQLAQVGQNFTTAQLILQTLGVSNETIDHLVFVAQRNGSLGTKLTGGGRGGCIIALTADQANTDRLLAALAAEGVTQTWVQPLAHLNQTINQEYDHE</sequence>
<evidence type="ECO:0000256" key="3">
    <source>
        <dbReference type="ARBA" id="ARBA00022679"/>
    </source>
</evidence>
<keyword evidence="6" id="KW-0067">ATP-binding</keyword>
<dbReference type="InterPro" id="IPR020568">
    <property type="entry name" value="Ribosomal_Su5_D2-typ_SF"/>
</dbReference>
<evidence type="ECO:0000256" key="6">
    <source>
        <dbReference type="ARBA" id="ARBA00022840"/>
    </source>
</evidence>
<evidence type="ECO:0000256" key="9">
    <source>
        <dbReference type="ARBA" id="ARBA00029438"/>
    </source>
</evidence>
<keyword evidence="4" id="KW-0547">Nucleotide-binding</keyword>
<evidence type="ECO:0000256" key="8">
    <source>
        <dbReference type="ARBA" id="ARBA00023098"/>
    </source>
</evidence>
<comment type="pathway">
    <text evidence="9">Isoprenoid biosynthesis; isopentenyl diphosphate biosynthesis via mevalonate pathway; isopentenyl diphosphate from (R)-mevalonate: step 1/3.</text>
</comment>
<dbReference type="InterPro" id="IPR014721">
    <property type="entry name" value="Ribsml_uS5_D2-typ_fold_subgr"/>
</dbReference>
<evidence type="ECO:0000259" key="11">
    <source>
        <dbReference type="Pfam" id="PF08544"/>
    </source>
</evidence>
<keyword evidence="5 12" id="KW-0418">Kinase</keyword>
<keyword evidence="3" id="KW-0808">Transferase</keyword>
<dbReference type="SUPFAM" id="SSF54211">
    <property type="entry name" value="Ribosomal protein S5 domain 2-like"/>
    <property type="match status" value="1"/>
</dbReference>
<keyword evidence="8" id="KW-0443">Lipid metabolism</keyword>
<dbReference type="AlphaFoldDB" id="A0A0R1FA87"/>
<dbReference type="GO" id="GO:0019287">
    <property type="term" value="P:isopentenyl diphosphate biosynthetic process, mevalonate pathway"/>
    <property type="evidence" value="ECO:0007669"/>
    <property type="project" value="UniProtKB-UniPathway"/>
</dbReference>
<proteinExistence type="predicted"/>
<dbReference type="InterPro" id="IPR036554">
    <property type="entry name" value="GHMP_kinase_C_sf"/>
</dbReference>
<dbReference type="GeneID" id="65917171"/>
<dbReference type="Pfam" id="PF00288">
    <property type="entry name" value="GHMP_kinases_N"/>
    <property type="match status" value="1"/>
</dbReference>
<gene>
    <name evidence="12" type="ORF">FD22_GL000239</name>
</gene>
<dbReference type="InterPro" id="IPR013750">
    <property type="entry name" value="GHMP_kinase_C_dom"/>
</dbReference>
<dbReference type="PANTHER" id="PTHR43290:SF2">
    <property type="entry name" value="MEVALONATE KINASE"/>
    <property type="match status" value="1"/>
</dbReference>
<dbReference type="Gene3D" id="3.30.230.10">
    <property type="match status" value="1"/>
</dbReference>
<dbReference type="InterPro" id="IPR006205">
    <property type="entry name" value="Mev_gal_kin"/>
</dbReference>
<dbReference type="PATRIC" id="fig|913848.6.peg.235"/>
<dbReference type="NCBIfam" id="TIGR00549">
    <property type="entry name" value="mevalon_kin"/>
    <property type="match status" value="1"/>
</dbReference>
<dbReference type="Gene3D" id="3.30.70.890">
    <property type="entry name" value="GHMP kinase, C-terminal domain"/>
    <property type="match status" value="1"/>
</dbReference>
<dbReference type="PANTHER" id="PTHR43290">
    <property type="entry name" value="MEVALONATE KINASE"/>
    <property type="match status" value="1"/>
</dbReference>
<feature type="domain" description="GHMP kinase C-terminal" evidence="11">
    <location>
        <begin position="221"/>
        <end position="300"/>
    </location>
</feature>
<dbReference type="GO" id="GO:0005829">
    <property type="term" value="C:cytosol"/>
    <property type="evidence" value="ECO:0007669"/>
    <property type="project" value="TreeGrafter"/>
</dbReference>
<evidence type="ECO:0000313" key="13">
    <source>
        <dbReference type="Proteomes" id="UP000051181"/>
    </source>
</evidence>
<dbReference type="GO" id="GO:0005524">
    <property type="term" value="F:ATP binding"/>
    <property type="evidence" value="ECO:0007669"/>
    <property type="project" value="UniProtKB-KW"/>
</dbReference>
<organism evidence="12 13">
    <name type="scientific">Loigolactobacillus coryniformis subsp. coryniformis KCTC 3167 = DSM 20001</name>
    <dbReference type="NCBI Taxonomy" id="913848"/>
    <lineage>
        <taxon>Bacteria</taxon>
        <taxon>Bacillati</taxon>
        <taxon>Bacillota</taxon>
        <taxon>Bacilli</taxon>
        <taxon>Lactobacillales</taxon>
        <taxon>Lactobacillaceae</taxon>
        <taxon>Loigolactobacillus</taxon>
    </lineage>
</organism>
<dbReference type="UniPathway" id="UPA00057">
    <property type="reaction ID" value="UER00098"/>
</dbReference>